<keyword evidence="3" id="KW-0963">Cytoplasm</keyword>
<comment type="similarity">
    <text evidence="2">Belongs to the WD repeat EDC4 family.</text>
</comment>
<dbReference type="Proteomes" id="UP000694888">
    <property type="component" value="Unplaced"/>
</dbReference>
<dbReference type="RefSeq" id="XP_005096324.1">
    <property type="nucleotide sequence ID" value="XM_005096267.3"/>
</dbReference>
<feature type="region of interest" description="Disordered" evidence="8">
    <location>
        <begin position="860"/>
        <end position="894"/>
    </location>
</feature>
<dbReference type="Pfam" id="PF21289">
    <property type="entry name" value="EDC4_C"/>
    <property type="match status" value="1"/>
</dbReference>
<sequence>MDSDDGGSIATASTDTSLFLRELQALNTEGGTGPICASQSLGSSIIEVTASGDDADSDTLPQALEKMIGERRPPAQVINLAENADENGINVYSPEVEVHAAPTSTSGSYVEKSAGSNKVKVTTVVKHVWELKYYHGNLVAVHRDADFVAYVLRGQSGGNVRVISRKTAHRVLLKTFSGNVLDIAFALSDDVYLAAVDETGSLYVHSFVMEGDYIISKLLLHVERESFDLESSFRSWARVIWCPFMPDQDYEDDGVDASKMLVLLHGSRAEVWNVDLVAKEAGPEPVTSKSVENGGVMVIEPNPKREDGAVVNAAFAPDGSAIGIAYHSGIVSFHLVNIDTGENECMHEWTPHPNEPVTSLFFLDDHRRRVNDQQLWKFALTGAKFNTEIKIWSCESWKCVQTLTFNPPLSQPELTLQLKSSIDLTSRYCTLSDINSGVLYIMQLHMDYTVTAAHVTSLSQFSLAQPCVSCAIFDAGVKKFRHSADDSHLDEITTGELDHNHEDNYDGSTNGVDSEGQVTTGIQIKMYGVHTKCLQELLIRYRPEYAIPPAVTPSIVSLSQEESGLRDMLSDMSVDQSEASQEDSQQALDMSQPLLMTPEAFSSSSPSGPKGKNSMAQSDAGHLSASSTSSFTQVTAMNEDLMGLDSPRSSVEPMSIISPSISYSQTPSKPSPGGHNSSLSDFPLPPITSAEEDELASTPHNLSRSGSLNTSAVNKSNQEILEEMFSGIQEVPVVSGLGHSIESSSSTGSFPVTSLKSAFSREERYDENDKEVAEALGVTPIGEGDVDDIEDRELEIPAATPPTDAADERNEVVWPEPPNVSTEAKRLVDEAIEQSTQEEEGKDTDYDDNDEAEVEEIIQHEANDDDENDGDDEADDNAMPGFTERPHRPEKEQASMRVLTSLDANIASLTQQLQQQQEIMQQMQQELSHQREIQLQLHRQQREQQQLQQMAVQQPSLEKDISKLEDILISRMEHSLAQHMQRETQRLQDSLKKNDAQRKTRDEALQMAVVNDVSRAVKDTVGNTLRTEIKQTVNPALHRFVEPLKEKIHQEVAQRLTACDSLLKDNISKAVKSRSTMDVLASSVGDVIYQQMQQAYTDTFQSAMLPSFKATMEKTVRDVHGVFQQGTKEYQLYMRQNVEQMVRERAASDDIVQRIEEAEHQFLESVQHMKSLVLSSVKEELAGQVTQAVSSVKSEIVSDVRKVMKEEVTTALQEHGASISDKLTTYLRSGAATPVSFTSEEELSKERIMRELKSGRINEAFQSALSASNLELVMFVCESAHPLNIFSQDPLPLTQPVLLSLISQLSASLDKNFDLKMKFLEEAVLNLDLNQPMTAEHIPGVLGALVQRLGSTKAHNGDSKKIKAIRMLAMAANSLLT</sequence>
<evidence type="ECO:0000256" key="6">
    <source>
        <dbReference type="ARBA" id="ARBA00023054"/>
    </source>
</evidence>
<evidence type="ECO:0000259" key="9">
    <source>
        <dbReference type="Pfam" id="PF16529"/>
    </source>
</evidence>
<feature type="coiled-coil region" evidence="7">
    <location>
        <begin position="899"/>
        <end position="950"/>
    </location>
</feature>
<evidence type="ECO:0000256" key="7">
    <source>
        <dbReference type="SAM" id="Coils"/>
    </source>
</evidence>
<feature type="compositionally biased region" description="Basic and acidic residues" evidence="8">
    <location>
        <begin position="493"/>
        <end position="504"/>
    </location>
</feature>
<evidence type="ECO:0000256" key="3">
    <source>
        <dbReference type="ARBA" id="ARBA00022490"/>
    </source>
</evidence>
<evidence type="ECO:0000259" key="10">
    <source>
        <dbReference type="Pfam" id="PF21289"/>
    </source>
</evidence>
<dbReference type="Pfam" id="PF16529">
    <property type="entry name" value="Ge1_WD40"/>
    <property type="match status" value="1"/>
</dbReference>
<feature type="region of interest" description="Disordered" evidence="8">
    <location>
        <begin position="980"/>
        <end position="1000"/>
    </location>
</feature>
<keyword evidence="4" id="KW-0853">WD repeat</keyword>
<reference evidence="12" key="1">
    <citation type="submission" date="2025-08" db="UniProtKB">
        <authorList>
            <consortium name="RefSeq"/>
        </authorList>
    </citation>
    <scope>IDENTIFICATION</scope>
</reference>
<dbReference type="InterPro" id="IPR015943">
    <property type="entry name" value="WD40/YVTN_repeat-like_dom_sf"/>
</dbReference>
<accession>A0ABM0JL79</accession>
<feature type="region of interest" description="Disordered" evidence="8">
    <location>
        <begin position="493"/>
        <end position="514"/>
    </location>
</feature>
<dbReference type="InterPro" id="IPR044938">
    <property type="entry name" value="EDC4_C_sf"/>
</dbReference>
<evidence type="ECO:0000256" key="4">
    <source>
        <dbReference type="ARBA" id="ARBA00022574"/>
    </source>
</evidence>
<protein>
    <submittedName>
        <fullName evidence="12">Enhancer of mRNA-decapping protein 4</fullName>
    </submittedName>
</protein>
<feature type="domain" description="Enhancer of mRNA-decapping protein 4 WD40 repeat region" evidence="9">
    <location>
        <begin position="115"/>
        <end position="446"/>
    </location>
</feature>
<gene>
    <name evidence="12" type="primary">LOC101851261</name>
</gene>
<dbReference type="InterPro" id="IPR049404">
    <property type="entry name" value="EDC4_C"/>
</dbReference>
<proteinExistence type="inferred from homology"/>
<feature type="region of interest" description="Disordered" evidence="8">
    <location>
        <begin position="562"/>
        <end position="629"/>
    </location>
</feature>
<feature type="region of interest" description="Disordered" evidence="8">
    <location>
        <begin position="660"/>
        <end position="687"/>
    </location>
</feature>
<evidence type="ECO:0000256" key="8">
    <source>
        <dbReference type="SAM" id="MobiDB-lite"/>
    </source>
</evidence>
<feature type="compositionally biased region" description="Acidic residues" evidence="8">
    <location>
        <begin position="863"/>
        <end position="876"/>
    </location>
</feature>
<comment type="subcellular location">
    <subcellularLocation>
        <location evidence="1">Cytoplasm</location>
        <location evidence="1">P-body</location>
    </subcellularLocation>
</comment>
<dbReference type="Gene3D" id="6.10.140.270">
    <property type="match status" value="1"/>
</dbReference>
<keyword evidence="6 7" id="KW-0175">Coiled coil</keyword>
<organism evidence="11 12">
    <name type="scientific">Aplysia californica</name>
    <name type="common">California sea hare</name>
    <dbReference type="NCBI Taxonomy" id="6500"/>
    <lineage>
        <taxon>Eukaryota</taxon>
        <taxon>Metazoa</taxon>
        <taxon>Spiralia</taxon>
        <taxon>Lophotrochozoa</taxon>
        <taxon>Mollusca</taxon>
        <taxon>Gastropoda</taxon>
        <taxon>Heterobranchia</taxon>
        <taxon>Euthyneura</taxon>
        <taxon>Tectipleura</taxon>
        <taxon>Aplysiida</taxon>
        <taxon>Aplysioidea</taxon>
        <taxon>Aplysiidae</taxon>
        <taxon>Aplysia</taxon>
    </lineage>
</organism>
<feature type="compositionally biased region" description="Low complexity" evidence="8">
    <location>
        <begin position="573"/>
        <end position="587"/>
    </location>
</feature>
<evidence type="ECO:0000256" key="2">
    <source>
        <dbReference type="ARBA" id="ARBA00009639"/>
    </source>
</evidence>
<dbReference type="PANTHER" id="PTHR15598:SF5">
    <property type="entry name" value="ENHANCER OF MRNA-DECAPPING PROTEIN 4"/>
    <property type="match status" value="1"/>
</dbReference>
<dbReference type="SUPFAM" id="SSF50978">
    <property type="entry name" value="WD40 repeat-like"/>
    <property type="match status" value="1"/>
</dbReference>
<feature type="compositionally biased region" description="Basic and acidic residues" evidence="8">
    <location>
        <begin position="884"/>
        <end position="894"/>
    </location>
</feature>
<keyword evidence="11" id="KW-1185">Reference proteome</keyword>
<dbReference type="GeneID" id="101851261"/>
<dbReference type="PANTHER" id="PTHR15598">
    <property type="entry name" value="ENHANCER OF MRNA-DECAPPING PROTEIN 4"/>
    <property type="match status" value="1"/>
</dbReference>
<dbReference type="InterPro" id="IPR032401">
    <property type="entry name" value="EDC4_WD40"/>
</dbReference>
<feature type="domain" description="Enhancer of mRNA-decapping protein 4 C-terminal" evidence="10">
    <location>
        <begin position="1248"/>
        <end position="1368"/>
    </location>
</feature>
<evidence type="ECO:0000313" key="12">
    <source>
        <dbReference type="RefSeq" id="XP_005096324.1"/>
    </source>
</evidence>
<name>A0ABM0JL79_APLCA</name>
<dbReference type="InterPro" id="IPR036322">
    <property type="entry name" value="WD40_repeat_dom_sf"/>
</dbReference>
<evidence type="ECO:0000256" key="1">
    <source>
        <dbReference type="ARBA" id="ARBA00004201"/>
    </source>
</evidence>
<keyword evidence="5" id="KW-0677">Repeat</keyword>
<dbReference type="Gene3D" id="1.10.220.100">
    <property type="entry name" value="conserved c-terminal region of ge- 1"/>
    <property type="match status" value="1"/>
</dbReference>
<evidence type="ECO:0000313" key="11">
    <source>
        <dbReference type="Proteomes" id="UP000694888"/>
    </source>
</evidence>
<feature type="region of interest" description="Disordered" evidence="8">
    <location>
        <begin position="798"/>
        <end position="825"/>
    </location>
</feature>
<dbReference type="InterPro" id="IPR045152">
    <property type="entry name" value="EDC4-like"/>
</dbReference>
<evidence type="ECO:0000256" key="5">
    <source>
        <dbReference type="ARBA" id="ARBA00022737"/>
    </source>
</evidence>
<feature type="compositionally biased region" description="Low complexity" evidence="8">
    <location>
        <begin position="602"/>
        <end position="612"/>
    </location>
</feature>
<dbReference type="Gene3D" id="2.130.10.10">
    <property type="entry name" value="YVTN repeat-like/Quinoprotein amine dehydrogenase"/>
    <property type="match status" value="1"/>
</dbReference>